<dbReference type="PANTHER" id="PTHR24216">
    <property type="entry name" value="PAXILLIN-RELATED"/>
    <property type="match status" value="1"/>
</dbReference>
<feature type="region of interest" description="Disordered" evidence="1">
    <location>
        <begin position="756"/>
        <end position="790"/>
    </location>
</feature>
<feature type="compositionally biased region" description="Basic and acidic residues" evidence="1">
    <location>
        <begin position="1868"/>
        <end position="1880"/>
    </location>
</feature>
<dbReference type="SMART" id="SM00558">
    <property type="entry name" value="JmjC"/>
    <property type="match status" value="1"/>
</dbReference>
<feature type="compositionally biased region" description="Polar residues" evidence="1">
    <location>
        <begin position="1884"/>
        <end position="1893"/>
    </location>
</feature>
<feature type="compositionally biased region" description="Low complexity" evidence="1">
    <location>
        <begin position="1362"/>
        <end position="1376"/>
    </location>
</feature>
<feature type="compositionally biased region" description="Low complexity" evidence="1">
    <location>
        <begin position="1536"/>
        <end position="1546"/>
    </location>
</feature>
<dbReference type="Pfam" id="PF02373">
    <property type="entry name" value="JmjC"/>
    <property type="match status" value="1"/>
</dbReference>
<feature type="compositionally biased region" description="Basic and acidic residues" evidence="1">
    <location>
        <begin position="1"/>
        <end position="16"/>
    </location>
</feature>
<feature type="region of interest" description="Disordered" evidence="1">
    <location>
        <begin position="1"/>
        <end position="112"/>
    </location>
</feature>
<organism evidence="3">
    <name type="scientific">Psilocybe cubensis</name>
    <name type="common">Psychedelic mushroom</name>
    <name type="synonym">Stropharia cubensis</name>
    <dbReference type="NCBI Taxonomy" id="181762"/>
    <lineage>
        <taxon>Eukaryota</taxon>
        <taxon>Fungi</taxon>
        <taxon>Dikarya</taxon>
        <taxon>Basidiomycota</taxon>
        <taxon>Agaricomycotina</taxon>
        <taxon>Agaricomycetes</taxon>
        <taxon>Agaricomycetidae</taxon>
        <taxon>Agaricales</taxon>
        <taxon>Agaricineae</taxon>
        <taxon>Strophariaceae</taxon>
        <taxon>Psilocybe</taxon>
    </lineage>
</organism>
<feature type="domain" description="JmjC" evidence="2">
    <location>
        <begin position="255"/>
        <end position="405"/>
    </location>
</feature>
<dbReference type="Gene3D" id="2.60.120.650">
    <property type="entry name" value="Cupin"/>
    <property type="match status" value="1"/>
</dbReference>
<evidence type="ECO:0000313" key="3">
    <source>
        <dbReference type="EMBL" id="KAG5171073.1"/>
    </source>
</evidence>
<proteinExistence type="predicted"/>
<protein>
    <recommendedName>
        <fullName evidence="2">JmjC domain-containing protein</fullName>
    </recommendedName>
</protein>
<feature type="region of interest" description="Disordered" evidence="1">
    <location>
        <begin position="1710"/>
        <end position="1893"/>
    </location>
</feature>
<feature type="compositionally biased region" description="Low complexity" evidence="1">
    <location>
        <begin position="1278"/>
        <end position="1292"/>
    </location>
</feature>
<feature type="compositionally biased region" description="Basic and acidic residues" evidence="1">
    <location>
        <begin position="1445"/>
        <end position="1468"/>
    </location>
</feature>
<feature type="compositionally biased region" description="Low complexity" evidence="1">
    <location>
        <begin position="978"/>
        <end position="987"/>
    </location>
</feature>
<feature type="compositionally biased region" description="Polar residues" evidence="1">
    <location>
        <begin position="1117"/>
        <end position="1136"/>
    </location>
</feature>
<comment type="caution">
    <text evidence="3">The sequence shown here is derived from an EMBL/GenBank/DDBJ whole genome shotgun (WGS) entry which is preliminary data.</text>
</comment>
<feature type="compositionally biased region" description="Basic and acidic residues" evidence="1">
    <location>
        <begin position="1082"/>
        <end position="1095"/>
    </location>
</feature>
<dbReference type="InterPro" id="IPR003347">
    <property type="entry name" value="JmjC_dom"/>
</dbReference>
<dbReference type="SUPFAM" id="SSF51197">
    <property type="entry name" value="Clavaminate synthase-like"/>
    <property type="match status" value="1"/>
</dbReference>
<feature type="region of interest" description="Disordered" evidence="1">
    <location>
        <begin position="443"/>
        <end position="468"/>
    </location>
</feature>
<feature type="compositionally biased region" description="Polar residues" evidence="1">
    <location>
        <begin position="1060"/>
        <end position="1081"/>
    </location>
</feature>
<reference evidence="3" key="1">
    <citation type="submission" date="2021-02" db="EMBL/GenBank/DDBJ databases">
        <title>Psilocybe cubensis genome.</title>
        <authorList>
            <person name="Mckernan K.J."/>
            <person name="Crawford S."/>
            <person name="Trippe A."/>
            <person name="Kane L.T."/>
            <person name="Mclaughlin S."/>
        </authorList>
    </citation>
    <scope>NUCLEOTIDE SEQUENCE [LARGE SCALE GENOMIC DNA]</scope>
    <source>
        <strain evidence="3">MGC-MH-2018</strain>
    </source>
</reference>
<feature type="compositionally biased region" description="Basic and acidic residues" evidence="1">
    <location>
        <begin position="1710"/>
        <end position="1741"/>
    </location>
</feature>
<feature type="region of interest" description="Disordered" evidence="1">
    <location>
        <begin position="886"/>
        <end position="1549"/>
    </location>
</feature>
<gene>
    <name evidence="3" type="ORF">JR316_003150</name>
</gene>
<name>A0A8H7Y4N0_PSICU</name>
<feature type="compositionally biased region" description="Basic and acidic residues" evidence="1">
    <location>
        <begin position="1667"/>
        <end position="1688"/>
    </location>
</feature>
<feature type="region of interest" description="Disordered" evidence="1">
    <location>
        <begin position="1644"/>
        <end position="1688"/>
    </location>
</feature>
<feature type="compositionally biased region" description="Polar residues" evidence="1">
    <location>
        <begin position="770"/>
        <end position="789"/>
    </location>
</feature>
<feature type="compositionally biased region" description="Basic and acidic residues" evidence="1">
    <location>
        <begin position="1764"/>
        <end position="1806"/>
    </location>
</feature>
<feature type="compositionally biased region" description="Polar residues" evidence="1">
    <location>
        <begin position="962"/>
        <end position="977"/>
    </location>
</feature>
<feature type="compositionally biased region" description="Acidic residues" evidence="1">
    <location>
        <begin position="1011"/>
        <end position="1022"/>
    </location>
</feature>
<feature type="compositionally biased region" description="Basic and acidic residues" evidence="1">
    <location>
        <begin position="55"/>
        <end position="79"/>
    </location>
</feature>
<dbReference type="PROSITE" id="PS51184">
    <property type="entry name" value="JMJC"/>
    <property type="match status" value="1"/>
</dbReference>
<feature type="compositionally biased region" description="Polar residues" evidence="1">
    <location>
        <begin position="828"/>
        <end position="840"/>
    </location>
</feature>
<feature type="compositionally biased region" description="Basic and acidic residues" evidence="1">
    <location>
        <begin position="1828"/>
        <end position="1846"/>
    </location>
</feature>
<feature type="compositionally biased region" description="Pro residues" evidence="1">
    <location>
        <begin position="30"/>
        <end position="45"/>
    </location>
</feature>
<feature type="compositionally biased region" description="Basic residues" evidence="1">
    <location>
        <begin position="1744"/>
        <end position="1753"/>
    </location>
</feature>
<sequence>MPTMEQRRQKLMREDNSLFAGITTNKISPPSTPCKPAPLTPPSSHPRPSSSKLTTESRDRDDDQAQGRARALSESHHNPGDQGARATNKEPEPAPQPESESSSFGFPTNENMPLASTKGWTLDLLIARAPRTFRHADRVSAALPAAELARRIEEYEESGRPLVIEGFHELSSWPKKKFTLEGFVKDAVEDTINARNVRTWTDAELKLSDFIEKSRAMPQYAQEGETERWYGKDMDCPPSWEDWLIKGNAVPASLHPNGPQDKFRYRPKSAEVQTLMCYLGIGDTFTPCHKDLCASSGHNLMCYTEKNGSSFWFMTESSVAPKASQYFQKLRHELDHENHIITLEELANAPFDVYILEQKLGDLVLVPPRSCHQVVNAGGITIKTSWSRMTSKGLKTAYFQELPIYRRVCRPETYKVKSTIFYSIIREAEELAKLMEDAHDTSSAVATTSKSKKNSQKSNISKPSTPESSASVLANDLMELISVADCILAEEYDSINKIMPQMFSGNRFEKEPTVICDFCRCDIFQSFFECRNCVDGGISSGERMHICAGCYVEGRSCDCSNMQPIQYGNFQDLVDAREMAVSKVSQYEKLQGRSYSPKLKLINDSVPGVFRAACYLYQKRLSATKDTKACRLMFAGNKTHEVPFHWALHCKACHSSKCFAHLLENSKMHAVEALLLHTGDKTPKHEKYHSHHLSKSAKYYENLPALEESQREGTRHPGFSWLVYNALSYSHCTPLNLKYVRFGWYDNQLFEEESEHELASTIASTDVAPSPSSEETPSVRPTSLQTSPKVTIILKPSSSSAKPKFHIASTSLEASQPQDKAAIPQTPKPTLSQPVRSPSADSADIEMVDSFIRPVSVDYVSSDDEPLIKLLEPAKKKQKLMMIIPPSPKRIASGGGRAPGVRRPRPVVQSTRDKDDITRRLPRMGQVYVLVPPAPYSLERRPPPPPPPVTSPRPPSPALSIRSESPLTSLRSESPLTSLRSDSPLSELSRRSESPPLLSSRSTSRKIVESEPSEDEIEDTGDEAMQPGPSTLPKLDKCNKPTAPYVGRKPLIMTEEKTRSGPSISSVLQARNTQHLSTSFASKDKGKGKMPERRNNFVTPKLANRPAPSKVPPIPRKTNTASSSAPATKDVISSTRVALHMTGEVTRPRPPASLILKRKSSKGDISASVPEYSHKVGSGGKSSTGARAGPLSKTTKRQKTSHLSNVRQPEEGIGATRERSPMPSSPSIVVTLPQRPTALPSRVLSPSPSTSRRKSVKSLKSTPTAKKDLAPPSTMPAKSIKSIPSTTSSRPTKPLPVKRESAPSVALDAAAGSSNAKLRGQTFTARSGLVGRVGKGRSESQTTDFDKEREGRSTNVAHQVPSASSSKLNTSGSSKLGSKKRPRTRASEPGATSVAEQPGSSKFLSVEQSQDKSSTNIDTTQKPALNKLRFKKTPAPTESSAEQQDNERLQKEDVAARPAERGHHHFLEVDADVDCTSASNLVQSNSEVPPSYNNTDVAPSIPTPITLLPPPLPPPLPLEPSSVAPPPAPSPPPPQQQQQRLEASSQTPQLPMLTETSHQASLSCNPIKPSWEQMMQDATQVMLHFVRQYAQGSPGPSSQLIPCSVQPQPSIATAPTGYVNNQHLAFAPYAPYAIGVQPQVHGYDHGYGHRGPPRGPRSFYRGSYSHRHQDELSGDRRYGNSDYTYPRHYDREDRRYNDCYQRASRFDFNSRDRRGGFDFDSRDRRGEYQRFPPRDRRHDNQGRAGHRSTHHRSSFPSSSSDRNYGYERGSRRRSEYTSYGGDRDMDVDSGRHYSPERGGHDREPRGGGHNLSASPPMEVDGVVDGDDSSNRNRQRDSSVHPPHVRDVGAYGGGGDFDDRVDFEDYDEADVRNGKDGKGGDDSAPAQQQSPTRD</sequence>
<dbReference type="PANTHER" id="PTHR24216:SF65">
    <property type="entry name" value="PAXILLIN-LIKE PROTEIN 1"/>
    <property type="match status" value="1"/>
</dbReference>
<evidence type="ECO:0000259" key="2">
    <source>
        <dbReference type="PROSITE" id="PS51184"/>
    </source>
</evidence>
<evidence type="ECO:0000256" key="1">
    <source>
        <dbReference type="SAM" id="MobiDB-lite"/>
    </source>
</evidence>
<feature type="region of interest" description="Disordered" evidence="1">
    <location>
        <begin position="811"/>
        <end position="842"/>
    </location>
</feature>
<feature type="compositionally biased region" description="Acidic residues" evidence="1">
    <location>
        <begin position="1858"/>
        <end position="1867"/>
    </location>
</feature>
<feature type="compositionally biased region" description="Pro residues" evidence="1">
    <location>
        <begin position="943"/>
        <end position="957"/>
    </location>
</feature>
<dbReference type="EMBL" id="JAFIQS010000003">
    <property type="protein sequence ID" value="KAG5171073.1"/>
    <property type="molecule type" value="Genomic_DNA"/>
</dbReference>
<feature type="compositionally biased region" description="Polar residues" evidence="1">
    <location>
        <begin position="1394"/>
        <end position="1423"/>
    </location>
</feature>
<feature type="compositionally biased region" description="Polar residues" evidence="1">
    <location>
        <begin position="1476"/>
        <end position="1497"/>
    </location>
</feature>
<feature type="compositionally biased region" description="Polar residues" evidence="1">
    <location>
        <begin position="1312"/>
        <end position="1325"/>
    </location>
</feature>
<feature type="compositionally biased region" description="Pro residues" evidence="1">
    <location>
        <begin position="1507"/>
        <end position="1535"/>
    </location>
</feature>
<accession>A0A8H7Y4N0</accession>